<feature type="transmembrane region" description="Helical" evidence="4">
    <location>
        <begin position="68"/>
        <end position="88"/>
    </location>
</feature>
<reference evidence="5 6" key="1">
    <citation type="journal article" date="2024" name="G3 (Bethesda)">
        <title>Genome assembly of Hibiscus sabdariffa L. provides insights into metabolisms of medicinal natural products.</title>
        <authorList>
            <person name="Kim T."/>
        </authorList>
    </citation>
    <scope>NUCLEOTIDE SEQUENCE [LARGE SCALE GENOMIC DNA]</scope>
    <source>
        <strain evidence="5">TK-2024</strain>
        <tissue evidence="5">Old leaves</tissue>
    </source>
</reference>
<accession>A0ABR2N7L5</accession>
<evidence type="ECO:0000313" key="5">
    <source>
        <dbReference type="EMBL" id="KAK8972046.1"/>
    </source>
</evidence>
<evidence type="ECO:0000256" key="1">
    <source>
        <dbReference type="ARBA" id="ARBA00022692"/>
    </source>
</evidence>
<evidence type="ECO:0000313" key="6">
    <source>
        <dbReference type="Proteomes" id="UP001396334"/>
    </source>
</evidence>
<feature type="transmembrane region" description="Helical" evidence="4">
    <location>
        <begin position="191"/>
        <end position="212"/>
    </location>
</feature>
<keyword evidence="6" id="KW-1185">Reference proteome</keyword>
<organism evidence="5 6">
    <name type="scientific">Hibiscus sabdariffa</name>
    <name type="common">roselle</name>
    <dbReference type="NCBI Taxonomy" id="183260"/>
    <lineage>
        <taxon>Eukaryota</taxon>
        <taxon>Viridiplantae</taxon>
        <taxon>Streptophyta</taxon>
        <taxon>Embryophyta</taxon>
        <taxon>Tracheophyta</taxon>
        <taxon>Spermatophyta</taxon>
        <taxon>Magnoliopsida</taxon>
        <taxon>eudicotyledons</taxon>
        <taxon>Gunneridae</taxon>
        <taxon>Pentapetalae</taxon>
        <taxon>rosids</taxon>
        <taxon>malvids</taxon>
        <taxon>Malvales</taxon>
        <taxon>Malvaceae</taxon>
        <taxon>Malvoideae</taxon>
        <taxon>Hibiscus</taxon>
    </lineage>
</organism>
<comment type="caution">
    <text evidence="5">The sequence shown here is derived from an EMBL/GenBank/DDBJ whole genome shotgun (WGS) entry which is preliminary data.</text>
</comment>
<gene>
    <name evidence="5" type="ORF">V6N11_030544</name>
</gene>
<sequence length="221" mass="24191">MSIIRLEKINLKKIRSVAKIIGTAITVVGEMVVTLYKGPIIDFIKSGGAIHHGSTDESADKNWVTGTIMLLGSIFGLSSFFYFAILHVEEVPDRALSYSLDMFHGNGARCRGVPAPGYGNSVLRSHVICARSRDSAMRASICNIIYSSMYDHHSCTRGHCFRRKSPPRKKSYSSGGIRIGFPSADDCSFSFLADFSILGAIIIVSVLHTVVWGKRKDGKNS</sequence>
<proteinExistence type="predicted"/>
<evidence type="ECO:0000256" key="2">
    <source>
        <dbReference type="ARBA" id="ARBA00022989"/>
    </source>
</evidence>
<protein>
    <recommendedName>
        <fullName evidence="7">WAT1-related protein</fullName>
    </recommendedName>
</protein>
<evidence type="ECO:0000256" key="4">
    <source>
        <dbReference type="SAM" id="Phobius"/>
    </source>
</evidence>
<keyword evidence="3 4" id="KW-0472">Membrane</keyword>
<evidence type="ECO:0008006" key="7">
    <source>
        <dbReference type="Google" id="ProtNLM"/>
    </source>
</evidence>
<dbReference type="PANTHER" id="PTHR31218">
    <property type="entry name" value="WAT1-RELATED PROTEIN"/>
    <property type="match status" value="1"/>
</dbReference>
<evidence type="ECO:0000256" key="3">
    <source>
        <dbReference type="ARBA" id="ARBA00023136"/>
    </source>
</evidence>
<name>A0ABR2N7L5_9ROSI</name>
<dbReference type="EMBL" id="JBBPBN010000229">
    <property type="protein sequence ID" value="KAK8972046.1"/>
    <property type="molecule type" value="Genomic_DNA"/>
</dbReference>
<dbReference type="InterPro" id="IPR030184">
    <property type="entry name" value="WAT1-related"/>
</dbReference>
<keyword evidence="1 4" id="KW-0812">Transmembrane</keyword>
<keyword evidence="2 4" id="KW-1133">Transmembrane helix</keyword>
<dbReference type="Proteomes" id="UP001396334">
    <property type="component" value="Unassembled WGS sequence"/>
</dbReference>